<dbReference type="SUPFAM" id="SSF52172">
    <property type="entry name" value="CheY-like"/>
    <property type="match status" value="1"/>
</dbReference>
<protein>
    <submittedName>
        <fullName evidence="3">Response regulator receiver domain prtein (CheY-like)</fullName>
    </submittedName>
</protein>
<dbReference type="InterPro" id="IPR052048">
    <property type="entry name" value="ST_Response_Regulator"/>
</dbReference>
<proteinExistence type="predicted"/>
<dbReference type="InterPro" id="IPR001789">
    <property type="entry name" value="Sig_transdc_resp-reg_receiver"/>
</dbReference>
<evidence type="ECO:0000313" key="4">
    <source>
        <dbReference type="Proteomes" id="UP000006431"/>
    </source>
</evidence>
<keyword evidence="1" id="KW-0597">Phosphoprotein</keyword>
<dbReference type="Gene3D" id="3.40.50.2300">
    <property type="match status" value="1"/>
</dbReference>
<evidence type="ECO:0000256" key="1">
    <source>
        <dbReference type="PROSITE-ProRule" id="PRU00169"/>
    </source>
</evidence>
<dbReference type="Proteomes" id="UP000006431">
    <property type="component" value="Unassembled WGS sequence"/>
</dbReference>
<reference evidence="3 4" key="1">
    <citation type="journal article" date="2012" name="Proc. Natl. Acad. Sci. U.S.A.">
        <title>Genome and physiology of a model Epsilonproteobacterium responsible for sulfide detoxification in marine oxygen depletion zones.</title>
        <authorList>
            <person name="Grote J."/>
            <person name="Schott T."/>
            <person name="Bruckner C.G."/>
            <person name="Glockner F.O."/>
            <person name="Jost G."/>
            <person name="Teeling H."/>
            <person name="Labrenz M."/>
            <person name="Jurgens K."/>
        </authorList>
    </citation>
    <scope>NUCLEOTIDE SEQUENCE [LARGE SCALE GENOMIC DNA]</scope>
    <source>
        <strain evidence="3 4">GD1</strain>
    </source>
</reference>
<dbReference type="RefSeq" id="WP_008338310.1">
    <property type="nucleotide sequence ID" value="NZ_AFRZ01000001.1"/>
</dbReference>
<dbReference type="InterPro" id="IPR011006">
    <property type="entry name" value="CheY-like_superfamily"/>
</dbReference>
<dbReference type="Pfam" id="PF00072">
    <property type="entry name" value="Response_reg"/>
    <property type="match status" value="1"/>
</dbReference>
<sequence length="425" mass="49091">MNPEVIKKIRIIGKSIKILYVEDDSRIASQVEKLLLKLFENITYVDNGIKGLAAYKQNNYDVVITDILMPEMDGIMMTTKIKKINPDQVIIVTSGYNDSEKLIKLIDLGVDRFVMKPIDVPKFLGIISKEVVNIYNTKRKILLEEKQKQKNLEKELVIESLFAPIVIFQRGIVDYANELFVKTFNQKNDVNIMLGTLFDDELLHGMNNNEILIYLNKNKNKNTTYSLLINNGDKVEYMVKVTQIKDSSKLMCFFLNLDQLDVIASTSKRASDELEIDLTTGLLLRNGFRKRIDSYRTNEIEYNAICFGLKHINEYIKQFGVSSLQRIYMKFSEYLVDNFSNLLEDEVIELFSFDTNQFVILVCKGFSKEVQDSLKDFLNNYSYKNENLTGKQSMSVDFLTCSIDKNESLDEVISEVDNCLYMLKS</sequence>
<name>B6BL15_SULGG</name>
<accession>H1FT11</accession>
<feature type="domain" description="Response regulatory" evidence="2">
    <location>
        <begin position="17"/>
        <end position="131"/>
    </location>
</feature>
<evidence type="ECO:0000313" key="3">
    <source>
        <dbReference type="EMBL" id="EHP28747.1"/>
    </source>
</evidence>
<comment type="caution">
    <text evidence="3">The sequence shown here is derived from an EMBL/GenBank/DDBJ whole genome shotgun (WGS) entry which is preliminary data.</text>
</comment>
<dbReference type="PANTHER" id="PTHR43228:SF1">
    <property type="entry name" value="TWO-COMPONENT RESPONSE REGULATOR ARR22"/>
    <property type="match status" value="1"/>
</dbReference>
<dbReference type="OrthoDB" id="5334331at2"/>
<dbReference type="GO" id="GO:0000160">
    <property type="term" value="P:phosphorelay signal transduction system"/>
    <property type="evidence" value="ECO:0007669"/>
    <property type="project" value="InterPro"/>
</dbReference>
<dbReference type="CDD" id="cd00156">
    <property type="entry name" value="REC"/>
    <property type="match status" value="1"/>
</dbReference>
<dbReference type="STRING" id="929558.SMGD1_0220"/>
<gene>
    <name evidence="3" type="ORF">SMGD1_0220</name>
</gene>
<dbReference type="HOGENOM" id="CLU_000445_11_28_7"/>
<dbReference type="PROSITE" id="PS50110">
    <property type="entry name" value="RESPONSE_REGULATORY"/>
    <property type="match status" value="1"/>
</dbReference>
<evidence type="ECO:0000259" key="2">
    <source>
        <dbReference type="PROSITE" id="PS50110"/>
    </source>
</evidence>
<feature type="modified residue" description="4-aspartylphosphate" evidence="1">
    <location>
        <position position="66"/>
    </location>
</feature>
<dbReference type="PATRIC" id="fig|929558.5.peg.221"/>
<accession>B6BL15</accession>
<dbReference type="eggNOG" id="COG0745">
    <property type="taxonomic scope" value="Bacteria"/>
</dbReference>
<dbReference type="AlphaFoldDB" id="B6BL15"/>
<organism evidence="3 4">
    <name type="scientific">Sulfurimonas gotlandica (strain DSM 19862 / JCM 16533 / GD1)</name>
    <dbReference type="NCBI Taxonomy" id="929558"/>
    <lineage>
        <taxon>Bacteria</taxon>
        <taxon>Pseudomonadati</taxon>
        <taxon>Campylobacterota</taxon>
        <taxon>Epsilonproteobacteria</taxon>
        <taxon>Campylobacterales</taxon>
        <taxon>Sulfurimonadaceae</taxon>
        <taxon>Sulfurimonas</taxon>
    </lineage>
</organism>
<dbReference type="SMART" id="SM00448">
    <property type="entry name" value="REC"/>
    <property type="match status" value="1"/>
</dbReference>
<dbReference type="PANTHER" id="PTHR43228">
    <property type="entry name" value="TWO-COMPONENT RESPONSE REGULATOR"/>
    <property type="match status" value="1"/>
</dbReference>
<dbReference type="EMBL" id="AFRZ01000001">
    <property type="protein sequence ID" value="EHP28747.1"/>
    <property type="molecule type" value="Genomic_DNA"/>
</dbReference>
<keyword evidence="4" id="KW-1185">Reference proteome</keyword>